<evidence type="ECO:0000256" key="3">
    <source>
        <dbReference type="ARBA" id="ARBA00022980"/>
    </source>
</evidence>
<evidence type="ECO:0000256" key="5">
    <source>
        <dbReference type="HAMAP-Rule" id="MF_01334"/>
    </source>
</evidence>
<dbReference type="InterPro" id="IPR020057">
    <property type="entry name" value="Ribosomal_bL25_b-dom"/>
</dbReference>
<dbReference type="Gene3D" id="2.170.120.20">
    <property type="entry name" value="Ribosomal protein L25, beta domain"/>
    <property type="match status" value="1"/>
</dbReference>
<sequence length="213" mass="23498">MGSVKTKYRGYYTCFTLYQKKTMKTVEVIGFRREDLGKSTSKKLRAEGNAPCVLYGGEEVIHFHAPMYLFKDIVYTPEACFVHLNIEGVEKKAILQDVQFHPVSEVIMHADFLELVDDKPVKMEIPVSFVGKSPGLQMGGKLVAKLRKLKVSALPANMPSSVEVSVEGLDLGKSVKVGSVEAKDFEILYNPSVTIASIAIPRALRSAQSKSAE</sequence>
<dbReference type="Pfam" id="PF14693">
    <property type="entry name" value="Ribosomal_TL5_C"/>
    <property type="match status" value="1"/>
</dbReference>
<dbReference type="Pfam" id="PF01386">
    <property type="entry name" value="Ribosomal_L25p"/>
    <property type="match status" value="1"/>
</dbReference>
<keyword evidence="2 5" id="KW-0694">RNA-binding</keyword>
<gene>
    <name evidence="5" type="primary">rplY</name>
    <name evidence="5" type="synonym">ctc</name>
    <name evidence="8" type="ORF">GCM10023331_40440</name>
</gene>
<evidence type="ECO:0000256" key="4">
    <source>
        <dbReference type="ARBA" id="ARBA00023274"/>
    </source>
</evidence>
<keyword evidence="1 5" id="KW-0699">rRNA-binding</keyword>
<keyword evidence="9" id="KW-1185">Reference proteome</keyword>
<dbReference type="PANTHER" id="PTHR33284">
    <property type="entry name" value="RIBOSOMAL PROTEIN L25/GLN-TRNA SYNTHETASE, ANTI-CODON-BINDING DOMAIN-CONTAINING PROTEIN"/>
    <property type="match status" value="1"/>
</dbReference>
<dbReference type="CDD" id="cd00495">
    <property type="entry name" value="Ribosomal_L25_TL5_CTC"/>
    <property type="match status" value="1"/>
</dbReference>
<name>A0ABP9DM16_9BACT</name>
<dbReference type="SUPFAM" id="SSF50715">
    <property type="entry name" value="Ribosomal protein L25-like"/>
    <property type="match status" value="1"/>
</dbReference>
<dbReference type="NCBIfam" id="TIGR00731">
    <property type="entry name" value="bL25_bact_ctc"/>
    <property type="match status" value="1"/>
</dbReference>
<feature type="domain" description="Large ribosomal subunit protein bL25 L25" evidence="6">
    <location>
        <begin position="32"/>
        <end position="112"/>
    </location>
</feature>
<dbReference type="InterPro" id="IPR029751">
    <property type="entry name" value="Ribosomal_L25_dom"/>
</dbReference>
<keyword evidence="3 5" id="KW-0689">Ribosomal protein</keyword>
<evidence type="ECO:0000259" key="7">
    <source>
        <dbReference type="Pfam" id="PF14693"/>
    </source>
</evidence>
<dbReference type="InterPro" id="IPR011035">
    <property type="entry name" value="Ribosomal_bL25/Gln-tRNA_synth"/>
</dbReference>
<keyword evidence="4 5" id="KW-0687">Ribonucleoprotein</keyword>
<dbReference type="PANTHER" id="PTHR33284:SF1">
    <property type="entry name" value="RIBOSOMAL PROTEIN L25_GLN-TRNA SYNTHETASE, ANTI-CODON-BINDING DOMAIN-CONTAINING PROTEIN"/>
    <property type="match status" value="1"/>
</dbReference>
<evidence type="ECO:0000259" key="6">
    <source>
        <dbReference type="Pfam" id="PF01386"/>
    </source>
</evidence>
<evidence type="ECO:0000313" key="9">
    <source>
        <dbReference type="Proteomes" id="UP001500298"/>
    </source>
</evidence>
<dbReference type="InterPro" id="IPR001021">
    <property type="entry name" value="Ribosomal_bL25_long"/>
</dbReference>
<comment type="subunit">
    <text evidence="5">Part of the 50S ribosomal subunit; part of the 5S rRNA/L5/L18/L25 subcomplex. Contacts the 5S rRNA. Binds to the 5S rRNA independently of L5 and L18.</text>
</comment>
<feature type="domain" description="Large ribosomal subunit protein bL25 beta" evidence="7">
    <location>
        <begin position="121"/>
        <end position="202"/>
    </location>
</feature>
<accession>A0ABP9DM16</accession>
<comment type="function">
    <text evidence="5">This is one of the proteins that binds to the 5S RNA in the ribosome where it forms part of the central protuberance.</text>
</comment>
<dbReference type="EMBL" id="BAABJX010000068">
    <property type="protein sequence ID" value="GAA4851772.1"/>
    <property type="molecule type" value="Genomic_DNA"/>
</dbReference>
<proteinExistence type="inferred from homology"/>
<dbReference type="GO" id="GO:0005840">
    <property type="term" value="C:ribosome"/>
    <property type="evidence" value="ECO:0007669"/>
    <property type="project" value="UniProtKB-KW"/>
</dbReference>
<reference evidence="9" key="1">
    <citation type="journal article" date="2019" name="Int. J. Syst. Evol. Microbiol.">
        <title>The Global Catalogue of Microorganisms (GCM) 10K type strain sequencing project: providing services to taxonomists for standard genome sequencing and annotation.</title>
        <authorList>
            <consortium name="The Broad Institute Genomics Platform"/>
            <consortium name="The Broad Institute Genome Sequencing Center for Infectious Disease"/>
            <person name="Wu L."/>
            <person name="Ma J."/>
        </authorList>
    </citation>
    <scope>NUCLEOTIDE SEQUENCE [LARGE SCALE GENOMIC DNA]</scope>
    <source>
        <strain evidence="9">JCM 18326</strain>
    </source>
</reference>
<organism evidence="8 9">
    <name type="scientific">Algivirga pacifica</name>
    <dbReference type="NCBI Taxonomy" id="1162670"/>
    <lineage>
        <taxon>Bacteria</taxon>
        <taxon>Pseudomonadati</taxon>
        <taxon>Bacteroidota</taxon>
        <taxon>Cytophagia</taxon>
        <taxon>Cytophagales</taxon>
        <taxon>Flammeovirgaceae</taxon>
        <taxon>Algivirga</taxon>
    </lineage>
</organism>
<dbReference type="Gene3D" id="2.40.240.10">
    <property type="entry name" value="Ribosomal Protein L25, Chain P"/>
    <property type="match status" value="1"/>
</dbReference>
<evidence type="ECO:0000313" key="8">
    <source>
        <dbReference type="EMBL" id="GAA4851772.1"/>
    </source>
</evidence>
<comment type="caution">
    <text evidence="8">The sequence shown here is derived from an EMBL/GenBank/DDBJ whole genome shotgun (WGS) entry which is preliminary data.</text>
</comment>
<dbReference type="NCBIfam" id="NF004132">
    <property type="entry name" value="PRK05618.2-2"/>
    <property type="match status" value="1"/>
</dbReference>
<evidence type="ECO:0000256" key="2">
    <source>
        <dbReference type="ARBA" id="ARBA00022884"/>
    </source>
</evidence>
<dbReference type="HAMAP" id="MF_01334">
    <property type="entry name" value="Ribosomal_bL25_CTC"/>
    <property type="match status" value="1"/>
</dbReference>
<dbReference type="InterPro" id="IPR020930">
    <property type="entry name" value="Ribosomal_uL5_bac-type"/>
</dbReference>
<comment type="similarity">
    <text evidence="5">Belongs to the bacterial ribosomal protein bL25 family. CTC subfamily.</text>
</comment>
<evidence type="ECO:0000256" key="1">
    <source>
        <dbReference type="ARBA" id="ARBA00022730"/>
    </source>
</evidence>
<dbReference type="Proteomes" id="UP001500298">
    <property type="component" value="Unassembled WGS sequence"/>
</dbReference>
<dbReference type="InterPro" id="IPR037121">
    <property type="entry name" value="Ribosomal_bL25_C"/>
</dbReference>
<dbReference type="InterPro" id="IPR020056">
    <property type="entry name" value="Rbsml_bL25/Gln-tRNA_synth_N"/>
</dbReference>
<protein>
    <recommendedName>
        <fullName evidence="5">Large ribosomal subunit protein bL25</fullName>
    </recommendedName>
    <alternativeName>
        <fullName evidence="5">General stress protein CTC</fullName>
    </alternativeName>
</protein>